<organism evidence="2 3">
    <name type="scientific">Caenorhabditis remanei</name>
    <name type="common">Caenorhabditis vulgaris</name>
    <dbReference type="NCBI Taxonomy" id="31234"/>
    <lineage>
        <taxon>Eukaryota</taxon>
        <taxon>Metazoa</taxon>
        <taxon>Ecdysozoa</taxon>
        <taxon>Nematoda</taxon>
        <taxon>Chromadorea</taxon>
        <taxon>Rhabditida</taxon>
        <taxon>Rhabditina</taxon>
        <taxon>Rhabditomorpha</taxon>
        <taxon>Rhabditoidea</taxon>
        <taxon>Rhabditidae</taxon>
        <taxon>Peloderinae</taxon>
        <taxon>Caenorhabditis</taxon>
    </lineage>
</organism>
<dbReference type="SMART" id="SM00360">
    <property type="entry name" value="RRM"/>
    <property type="match status" value="2"/>
</dbReference>
<dbReference type="SUPFAM" id="SSF54928">
    <property type="entry name" value="RNA-binding domain, RBD"/>
    <property type="match status" value="2"/>
</dbReference>
<dbReference type="Proteomes" id="UP000483820">
    <property type="component" value="Chromosome IV"/>
</dbReference>
<sequence length="351" mass="39970">MAPSSEIHAQLTERARRLNQDWKQKKVPQKARRLGTIKKNSDLGYPDVRIALSNICTSLTINCLLTIFAEFKLKTISLDSDEQGKPVGTGRIEISKDESMRLIQRFTGKMIGSKEMNFKIIAISNIEKHVRFAEKLVAKTPLKQHEKTRGFLKKMENHNLNPNVLVSTFKYPTLKMAPIVHAYNQRIEMIRRIHYQNWKLKKNAQKDKSVGASDIGNPDARVLLSNMCMSVTADSLRILFSDFNVKTLRINHDKNGNPVGTGIVSLPKKDAIRLIRQFQDVVIGSSDIQLKLIAASNIEKRVRFADKQDENEPAKRILTKQHEKTRGFLKKMNTNNLNPNILVSTFTNLSI</sequence>
<evidence type="ECO:0000313" key="2">
    <source>
        <dbReference type="EMBL" id="KAF1756826.1"/>
    </source>
</evidence>
<dbReference type="RefSeq" id="XP_053584543.1">
    <property type="nucleotide sequence ID" value="XM_053729771.1"/>
</dbReference>
<dbReference type="AlphaFoldDB" id="A0A6A5GQL8"/>
<dbReference type="EMBL" id="WUAV01000004">
    <property type="protein sequence ID" value="KAF1756826.1"/>
    <property type="molecule type" value="Genomic_DNA"/>
</dbReference>
<evidence type="ECO:0000259" key="1">
    <source>
        <dbReference type="SMART" id="SM00360"/>
    </source>
</evidence>
<dbReference type="KEGG" id="crq:GCK72_013280"/>
<dbReference type="InterPro" id="IPR012677">
    <property type="entry name" value="Nucleotide-bd_a/b_plait_sf"/>
</dbReference>
<proteinExistence type="predicted"/>
<comment type="caution">
    <text evidence="2">The sequence shown here is derived from an EMBL/GenBank/DDBJ whole genome shotgun (WGS) entry which is preliminary data.</text>
</comment>
<gene>
    <name evidence="2" type="ORF">GCK72_013280</name>
</gene>
<dbReference type="GO" id="GO:0003723">
    <property type="term" value="F:RNA binding"/>
    <property type="evidence" value="ECO:0007669"/>
    <property type="project" value="InterPro"/>
</dbReference>
<dbReference type="InterPro" id="IPR000504">
    <property type="entry name" value="RRM_dom"/>
</dbReference>
<feature type="domain" description="RRM" evidence="1">
    <location>
        <begin position="221"/>
        <end position="291"/>
    </location>
</feature>
<reference evidence="2 3" key="1">
    <citation type="submission" date="2019-12" db="EMBL/GenBank/DDBJ databases">
        <title>Chromosome-level assembly of the Caenorhabditis remanei genome.</title>
        <authorList>
            <person name="Teterina A.A."/>
            <person name="Willis J.H."/>
            <person name="Phillips P.C."/>
        </authorList>
    </citation>
    <scope>NUCLEOTIDE SEQUENCE [LARGE SCALE GENOMIC DNA]</scope>
    <source>
        <strain evidence="2 3">PX506</strain>
        <tissue evidence="2">Whole organism</tissue>
    </source>
</reference>
<protein>
    <recommendedName>
        <fullName evidence="1">RRM domain-containing protein</fullName>
    </recommendedName>
</protein>
<dbReference type="CTD" id="9799143"/>
<evidence type="ECO:0000313" key="3">
    <source>
        <dbReference type="Proteomes" id="UP000483820"/>
    </source>
</evidence>
<accession>A0A6A5GQL8</accession>
<name>A0A6A5GQL8_CAERE</name>
<feature type="domain" description="RRM" evidence="1">
    <location>
        <begin position="49"/>
        <end position="119"/>
    </location>
</feature>
<dbReference type="GeneID" id="9799143"/>
<dbReference type="InterPro" id="IPR035979">
    <property type="entry name" value="RBD_domain_sf"/>
</dbReference>
<dbReference type="Gene3D" id="3.30.70.330">
    <property type="match status" value="1"/>
</dbReference>